<name>A0A1H3IJZ3_9RHOB</name>
<dbReference type="AlphaFoldDB" id="A0A1H3IJZ3"/>
<dbReference type="Gene3D" id="3.40.1390.10">
    <property type="entry name" value="MurE/MurF, N-terminal domain"/>
    <property type="match status" value="1"/>
</dbReference>
<keyword evidence="9" id="KW-1185">Reference proteome</keyword>
<dbReference type="STRING" id="321339.SAMN05444340_10599"/>
<keyword evidence="6 7" id="KW-0012">Acyltransferase</keyword>
<dbReference type="GO" id="GO:0009245">
    <property type="term" value="P:lipid A biosynthetic process"/>
    <property type="evidence" value="ECO:0007669"/>
    <property type="project" value="UniProtKB-UniRule"/>
</dbReference>
<protein>
    <recommendedName>
        <fullName evidence="7">UDP-3-O-acylglucosamine N-acyltransferase</fullName>
        <ecNumber evidence="7">2.3.1.191</ecNumber>
    </recommendedName>
</protein>
<comment type="pathway">
    <text evidence="7">Bacterial outer membrane biogenesis; LPS lipid A biosynthesis.</text>
</comment>
<comment type="function">
    <text evidence="7">Catalyzes the N-acylation of UDP-3-O-acylglucosamine using 3-hydroxyacyl-ACP as the acyl donor. Is involved in the biosynthesis of lipid A, a phosphorylated glycolipid that anchors the lipopolysaccharide to the outer membrane of the cell.</text>
</comment>
<dbReference type="UniPathway" id="UPA00973"/>
<organism evidence="8 9">
    <name type="scientific">Citreimonas salinaria</name>
    <dbReference type="NCBI Taxonomy" id="321339"/>
    <lineage>
        <taxon>Bacteria</taxon>
        <taxon>Pseudomonadati</taxon>
        <taxon>Pseudomonadota</taxon>
        <taxon>Alphaproteobacteria</taxon>
        <taxon>Rhodobacterales</taxon>
        <taxon>Roseobacteraceae</taxon>
        <taxon>Citreimonas</taxon>
    </lineage>
</organism>
<dbReference type="GO" id="GO:0016410">
    <property type="term" value="F:N-acyltransferase activity"/>
    <property type="evidence" value="ECO:0007669"/>
    <property type="project" value="InterPro"/>
</dbReference>
<keyword evidence="4 7" id="KW-0677">Repeat</keyword>
<comment type="catalytic activity">
    <reaction evidence="7">
        <text>a UDP-3-O-[(3R)-3-hydroxyacyl]-alpha-D-glucosamine + a (3R)-hydroxyacyl-[ACP] = a UDP-2-N,3-O-bis[(3R)-3-hydroxyacyl]-alpha-D-glucosamine + holo-[ACP] + H(+)</text>
        <dbReference type="Rhea" id="RHEA:53836"/>
        <dbReference type="Rhea" id="RHEA-COMP:9685"/>
        <dbReference type="Rhea" id="RHEA-COMP:9945"/>
        <dbReference type="ChEBI" id="CHEBI:15378"/>
        <dbReference type="ChEBI" id="CHEBI:64479"/>
        <dbReference type="ChEBI" id="CHEBI:78827"/>
        <dbReference type="ChEBI" id="CHEBI:137740"/>
        <dbReference type="ChEBI" id="CHEBI:137748"/>
        <dbReference type="EC" id="2.3.1.191"/>
    </reaction>
</comment>
<proteinExistence type="inferred from homology"/>
<dbReference type="GO" id="GO:0016020">
    <property type="term" value="C:membrane"/>
    <property type="evidence" value="ECO:0007669"/>
    <property type="project" value="GOC"/>
</dbReference>
<dbReference type="EMBL" id="FNPF01000005">
    <property type="protein sequence ID" value="SDY27705.1"/>
    <property type="molecule type" value="Genomic_DNA"/>
</dbReference>
<evidence type="ECO:0000256" key="3">
    <source>
        <dbReference type="ARBA" id="ARBA00022679"/>
    </source>
</evidence>
<dbReference type="NCBIfam" id="NF002060">
    <property type="entry name" value="PRK00892.1"/>
    <property type="match status" value="1"/>
</dbReference>
<dbReference type="RefSeq" id="WP_089882119.1">
    <property type="nucleotide sequence ID" value="NZ_FNPF01000005.1"/>
</dbReference>
<dbReference type="CDD" id="cd03352">
    <property type="entry name" value="LbH_LpxD"/>
    <property type="match status" value="1"/>
</dbReference>
<evidence type="ECO:0000256" key="1">
    <source>
        <dbReference type="ARBA" id="ARBA00022516"/>
    </source>
</evidence>
<dbReference type="InterPro" id="IPR011004">
    <property type="entry name" value="Trimer_LpxA-like_sf"/>
</dbReference>
<dbReference type="SUPFAM" id="SSF51161">
    <property type="entry name" value="Trimeric LpxA-like enzymes"/>
    <property type="match status" value="1"/>
</dbReference>
<feature type="active site" description="Proton acceptor" evidence="7">
    <location>
        <position position="265"/>
    </location>
</feature>
<dbReference type="PANTHER" id="PTHR43378:SF2">
    <property type="entry name" value="UDP-3-O-ACYLGLUCOSAMINE N-ACYLTRANSFERASE 1, MITOCHONDRIAL-RELATED"/>
    <property type="match status" value="1"/>
</dbReference>
<dbReference type="Gene3D" id="2.160.10.10">
    <property type="entry name" value="Hexapeptide repeat proteins"/>
    <property type="match status" value="1"/>
</dbReference>
<evidence type="ECO:0000256" key="6">
    <source>
        <dbReference type="ARBA" id="ARBA00023315"/>
    </source>
</evidence>
<dbReference type="InterPro" id="IPR007691">
    <property type="entry name" value="LpxD"/>
</dbReference>
<dbReference type="PROSITE" id="PS00101">
    <property type="entry name" value="HEXAPEP_TRANSFERASES"/>
    <property type="match status" value="1"/>
</dbReference>
<dbReference type="OrthoDB" id="9784739at2"/>
<dbReference type="GO" id="GO:0103118">
    <property type="term" value="F:UDP-3-O-[(3R)-3-hydroxyacyl]-glucosamine N-acyltransferase activity"/>
    <property type="evidence" value="ECO:0007669"/>
    <property type="project" value="UniProtKB-EC"/>
</dbReference>
<accession>A0A1H3IJZ3</accession>
<gene>
    <name evidence="7" type="primary">lpxD</name>
    <name evidence="8" type="ORF">SAMN05444340_10599</name>
</gene>
<reference evidence="8 9" key="1">
    <citation type="submission" date="2016-10" db="EMBL/GenBank/DDBJ databases">
        <authorList>
            <person name="de Groot N.N."/>
        </authorList>
    </citation>
    <scope>NUCLEOTIDE SEQUENCE [LARGE SCALE GENOMIC DNA]</scope>
    <source>
        <strain evidence="8 9">DSM 26880</strain>
    </source>
</reference>
<dbReference type="PANTHER" id="PTHR43378">
    <property type="entry name" value="UDP-3-O-ACYLGLUCOSAMINE N-ACYLTRANSFERASE"/>
    <property type="match status" value="1"/>
</dbReference>
<keyword evidence="3 7" id="KW-0808">Transferase</keyword>
<comment type="subunit">
    <text evidence="7">Homotrimer.</text>
</comment>
<dbReference type="InterPro" id="IPR018357">
    <property type="entry name" value="Hexapep_transf_CS"/>
</dbReference>
<dbReference type="Pfam" id="PF00132">
    <property type="entry name" value="Hexapep"/>
    <property type="match status" value="2"/>
</dbReference>
<evidence type="ECO:0000256" key="2">
    <source>
        <dbReference type="ARBA" id="ARBA00022556"/>
    </source>
</evidence>
<evidence type="ECO:0000313" key="8">
    <source>
        <dbReference type="EMBL" id="SDY27705.1"/>
    </source>
</evidence>
<evidence type="ECO:0000256" key="4">
    <source>
        <dbReference type="ARBA" id="ARBA00022737"/>
    </source>
</evidence>
<dbReference type="EC" id="2.3.1.191" evidence="7"/>
<keyword evidence="1 7" id="KW-0444">Lipid biosynthesis</keyword>
<comment type="similarity">
    <text evidence="7">Belongs to the transferase hexapeptide repeat family. LpxD subfamily.</text>
</comment>
<evidence type="ECO:0000313" key="9">
    <source>
        <dbReference type="Proteomes" id="UP000199286"/>
    </source>
</evidence>
<evidence type="ECO:0000256" key="5">
    <source>
        <dbReference type="ARBA" id="ARBA00023098"/>
    </source>
</evidence>
<dbReference type="Proteomes" id="UP000199286">
    <property type="component" value="Unassembled WGS sequence"/>
</dbReference>
<keyword evidence="2 7" id="KW-0441">Lipid A biosynthesis</keyword>
<dbReference type="HAMAP" id="MF_00523">
    <property type="entry name" value="LpxD"/>
    <property type="match status" value="1"/>
</dbReference>
<dbReference type="InterPro" id="IPR001451">
    <property type="entry name" value="Hexapep"/>
</dbReference>
<evidence type="ECO:0000256" key="7">
    <source>
        <dbReference type="HAMAP-Rule" id="MF_00523"/>
    </source>
</evidence>
<keyword evidence="5 7" id="KW-0443">Lipid metabolism</keyword>
<sequence>MSSPTPDRHSIAEIAVALGMKAEGDGDLCVVRLAEPALAGADDLALAMKPEFAAGLAEGRARAALMWEGADWRGHGLRAAILAPRPRFALSTVSAMMDPGQGYAPGVHPSAVVDPSAALGDDVSIGPFSVIGPRAQIGAGSVIGPQVHVGADTEIGARALIHAGVQIGARVRIGARFISQPGACIGADGFSFVTPEPSGPELARATLGAEGTATAQGWARIHSLGGVAIGDDVEVGAKTCIDRGTVRDTVIGDGVKIDNLVQVGHNVVIGRDCMLCAQVGIAGSTVLGEGVVMGGKAGASDNIHIGDRAILAGATIALANVPAGRVMLGYPAMKMDSHVESYKALRRLPRLFRDVAALKKAVSNTPQSD</sequence>